<dbReference type="Proteomes" id="UP001153269">
    <property type="component" value="Unassembled WGS sequence"/>
</dbReference>
<organism evidence="1 2">
    <name type="scientific">Pleuronectes platessa</name>
    <name type="common">European plaice</name>
    <dbReference type="NCBI Taxonomy" id="8262"/>
    <lineage>
        <taxon>Eukaryota</taxon>
        <taxon>Metazoa</taxon>
        <taxon>Chordata</taxon>
        <taxon>Craniata</taxon>
        <taxon>Vertebrata</taxon>
        <taxon>Euteleostomi</taxon>
        <taxon>Actinopterygii</taxon>
        <taxon>Neopterygii</taxon>
        <taxon>Teleostei</taxon>
        <taxon>Neoteleostei</taxon>
        <taxon>Acanthomorphata</taxon>
        <taxon>Carangaria</taxon>
        <taxon>Pleuronectiformes</taxon>
        <taxon>Pleuronectoidei</taxon>
        <taxon>Pleuronectidae</taxon>
        <taxon>Pleuronectes</taxon>
    </lineage>
</organism>
<reference evidence="1" key="1">
    <citation type="submission" date="2020-03" db="EMBL/GenBank/DDBJ databases">
        <authorList>
            <person name="Weist P."/>
        </authorList>
    </citation>
    <scope>NUCLEOTIDE SEQUENCE</scope>
</reference>
<accession>A0A9N7YJL0</accession>
<evidence type="ECO:0000313" key="1">
    <source>
        <dbReference type="EMBL" id="CAB1429302.1"/>
    </source>
</evidence>
<evidence type="ECO:0000313" key="2">
    <source>
        <dbReference type="Proteomes" id="UP001153269"/>
    </source>
</evidence>
<keyword evidence="2" id="KW-1185">Reference proteome</keyword>
<protein>
    <submittedName>
        <fullName evidence="1">Uncharacterized protein</fullName>
    </submittedName>
</protein>
<name>A0A9N7YJL0_PLEPL</name>
<gene>
    <name evidence="1" type="ORF">PLEPLA_LOCUS17278</name>
</gene>
<dbReference type="AlphaFoldDB" id="A0A9N7YJL0"/>
<proteinExistence type="predicted"/>
<sequence length="217" mass="23875">MSGILTQDSISLTEAPGRCAFQSPSNFFLKILEQSDGEGANTQTHSDTTKGSTPLFLCGKPIPRRYTAGSRHPDVLKVDGPLQHYVNVTGHGLERRSKLSCLANVRENSGVLLPHSGLGRHYNTVLRRRKRRKRRRCGLTISTDVRTTSETLCLSPAAVPGLPRPRVNFLVSGLLVQRQTDTQEVFDLMGASSPRSAPYRRRGRPTGVRVCGWVPAC</sequence>
<dbReference type="EMBL" id="CADEAL010001120">
    <property type="protein sequence ID" value="CAB1429302.1"/>
    <property type="molecule type" value="Genomic_DNA"/>
</dbReference>
<comment type="caution">
    <text evidence="1">The sequence shown here is derived from an EMBL/GenBank/DDBJ whole genome shotgun (WGS) entry which is preliminary data.</text>
</comment>